<dbReference type="Proteomes" id="UP000805193">
    <property type="component" value="Unassembled WGS sequence"/>
</dbReference>
<sequence length="279" mass="31496">MGAHNTWDEIAEAVRISQLERLRRTTTGRTILKMHSAGMTRKPNHPPLPRHMHPICNTERREKRGEALIRRIDLMDSKSVAYVDAASVKSGAAVASVVDGRGAPVSAATIRSRNAETAEEVSIALACLNKKISLIWTPAHTSVPGNEAALELARALYFRVTVEPPDCRNMEERLQNYTEIVENYRLQRKQVPPPDKTLSNLEAAAWRRLQTGNFINPVWAYHVQIDDRQNDKCKHWAKSNKNCREVWEALLRSEVSAPQQQVIRLAEEAAKSQDVFACF</sequence>
<dbReference type="EMBL" id="JABSTQ010006906">
    <property type="protein sequence ID" value="KAG0436503.1"/>
    <property type="molecule type" value="Genomic_DNA"/>
</dbReference>
<gene>
    <name evidence="1" type="ORF">HPB47_017913</name>
</gene>
<evidence type="ECO:0000313" key="2">
    <source>
        <dbReference type="Proteomes" id="UP000805193"/>
    </source>
</evidence>
<reference evidence="1 2" key="1">
    <citation type="journal article" date="2020" name="Cell">
        <title>Large-Scale Comparative Analyses of Tick Genomes Elucidate Their Genetic Diversity and Vector Capacities.</title>
        <authorList>
            <consortium name="Tick Genome and Microbiome Consortium (TIGMIC)"/>
            <person name="Jia N."/>
            <person name="Wang J."/>
            <person name="Shi W."/>
            <person name="Du L."/>
            <person name="Sun Y."/>
            <person name="Zhan W."/>
            <person name="Jiang J.F."/>
            <person name="Wang Q."/>
            <person name="Zhang B."/>
            <person name="Ji P."/>
            <person name="Bell-Sakyi L."/>
            <person name="Cui X.M."/>
            <person name="Yuan T.T."/>
            <person name="Jiang B.G."/>
            <person name="Yang W.F."/>
            <person name="Lam T.T."/>
            <person name="Chang Q.C."/>
            <person name="Ding S.J."/>
            <person name="Wang X.J."/>
            <person name="Zhu J.G."/>
            <person name="Ruan X.D."/>
            <person name="Zhao L."/>
            <person name="Wei J.T."/>
            <person name="Ye R.Z."/>
            <person name="Que T.C."/>
            <person name="Du C.H."/>
            <person name="Zhou Y.H."/>
            <person name="Cheng J.X."/>
            <person name="Dai P.F."/>
            <person name="Guo W.B."/>
            <person name="Han X.H."/>
            <person name="Huang E.J."/>
            <person name="Li L.F."/>
            <person name="Wei W."/>
            <person name="Gao Y.C."/>
            <person name="Liu J.Z."/>
            <person name="Shao H.Z."/>
            <person name="Wang X."/>
            <person name="Wang C.C."/>
            <person name="Yang T.C."/>
            <person name="Huo Q.B."/>
            <person name="Li W."/>
            <person name="Chen H.Y."/>
            <person name="Chen S.E."/>
            <person name="Zhou L.G."/>
            <person name="Ni X.B."/>
            <person name="Tian J.H."/>
            <person name="Sheng Y."/>
            <person name="Liu T."/>
            <person name="Pan Y.S."/>
            <person name="Xia L.Y."/>
            <person name="Li J."/>
            <person name="Zhao F."/>
            <person name="Cao W.C."/>
        </authorList>
    </citation>
    <scope>NUCLEOTIDE SEQUENCE [LARGE SCALE GENOMIC DNA]</scope>
    <source>
        <strain evidence="1">Iper-2018</strain>
    </source>
</reference>
<comment type="caution">
    <text evidence="1">The sequence shown here is derived from an EMBL/GenBank/DDBJ whole genome shotgun (WGS) entry which is preliminary data.</text>
</comment>
<keyword evidence="2" id="KW-1185">Reference proteome</keyword>
<organism evidence="1 2">
    <name type="scientific">Ixodes persulcatus</name>
    <name type="common">Taiga tick</name>
    <dbReference type="NCBI Taxonomy" id="34615"/>
    <lineage>
        <taxon>Eukaryota</taxon>
        <taxon>Metazoa</taxon>
        <taxon>Ecdysozoa</taxon>
        <taxon>Arthropoda</taxon>
        <taxon>Chelicerata</taxon>
        <taxon>Arachnida</taxon>
        <taxon>Acari</taxon>
        <taxon>Parasitiformes</taxon>
        <taxon>Ixodida</taxon>
        <taxon>Ixodoidea</taxon>
        <taxon>Ixodidae</taxon>
        <taxon>Ixodinae</taxon>
        <taxon>Ixodes</taxon>
    </lineage>
</organism>
<proteinExistence type="predicted"/>
<name>A0AC60QQM9_IXOPE</name>
<accession>A0AC60QQM9</accession>
<evidence type="ECO:0000313" key="1">
    <source>
        <dbReference type="EMBL" id="KAG0436503.1"/>
    </source>
</evidence>
<protein>
    <submittedName>
        <fullName evidence="1">Uncharacterized protein</fullName>
    </submittedName>
</protein>